<dbReference type="InterPro" id="IPR036465">
    <property type="entry name" value="vWFA_dom_sf"/>
</dbReference>
<dbReference type="Gene3D" id="3.40.50.410">
    <property type="entry name" value="von Willebrand factor, type A domain"/>
    <property type="match status" value="1"/>
</dbReference>
<evidence type="ECO:0000313" key="2">
    <source>
        <dbReference type="Proteomes" id="UP000422108"/>
    </source>
</evidence>
<dbReference type="SUPFAM" id="SSF53300">
    <property type="entry name" value="vWA-like"/>
    <property type="match status" value="1"/>
</dbReference>
<dbReference type="EMBL" id="AP021879">
    <property type="protein sequence ID" value="BBO86866.1"/>
    <property type="molecule type" value="Genomic_DNA"/>
</dbReference>
<reference evidence="1 2" key="1">
    <citation type="submission" date="2019-11" db="EMBL/GenBank/DDBJ databases">
        <title>Comparative genomics of hydrocarbon-degrading Desulfosarcina strains.</title>
        <authorList>
            <person name="Watanabe M."/>
            <person name="Kojima H."/>
            <person name="Fukui M."/>
        </authorList>
    </citation>
    <scope>NUCLEOTIDE SEQUENCE [LARGE SCALE GENOMIC DNA]</scope>
    <source>
        <strain evidence="2">oXyS1</strain>
    </source>
</reference>
<protein>
    <recommendedName>
        <fullName evidence="3">VWFA domain-containing protein</fullName>
    </recommendedName>
</protein>
<dbReference type="RefSeq" id="WP_155308369.1">
    <property type="nucleotide sequence ID" value="NZ_AP021879.1"/>
</dbReference>
<accession>A0A5K8A352</accession>
<evidence type="ECO:0008006" key="3">
    <source>
        <dbReference type="Google" id="ProtNLM"/>
    </source>
</evidence>
<dbReference type="CDD" id="cd00198">
    <property type="entry name" value="vWFA"/>
    <property type="match status" value="1"/>
</dbReference>
<sequence>MNPRIHANDNIIERFYIPGGDGYSAFWRRDKSPIEVLELSKVLVSLRKISSHIGRNVGTVVWSGMELKDGIALDPTPIMGKYPVPAFKTDIMVGRTIQLSYEKTEWSERYKQLSLSQLDLPDNYAYKFNLFFDMCEKVYTDLLANVSVLGNYTEKARLWEIKEKRKTFINPPTDIELYHLWWDMAADRKGLKYKEEYVDRSVGGLLERTNLEKFYKKPLRMLNSIVDRLRYECPRIAGVSERGSFRKELYLSIWPGILEQIRFWPTDRSDPFLLADKYQDDIEKDDKKKKAVKATLISYADTIEKTIRKKAADYTEKVRSNVKNVDDVVRIKGNDVIMRVKNKVDKKLLHNLQFILKSVAHRKTVYSRGLKSGKIDRRRLYRASTTGTVFNHKKDLFRMVNNIVLLLDATGSMAEPNKWNQSEILIQTLFTALVNYNPNARLFAYNEVKNICHLTELYMNGIFYTVLPHGQTASGEAIIATALKLKSTQKKPLLIHITDGASNWGCGVVDAIKFCAKRKINLLTLGVGCSPGAKDALKKEYGNLLQFLDKTDDLPHLLRKLLNYSKWN</sequence>
<gene>
    <name evidence="1" type="ORF">DSCOOX_00460</name>
</gene>
<evidence type="ECO:0000313" key="1">
    <source>
        <dbReference type="EMBL" id="BBO86866.1"/>
    </source>
</evidence>
<keyword evidence="2" id="KW-1185">Reference proteome</keyword>
<proteinExistence type="predicted"/>
<organism evidence="1 2">
    <name type="scientific">Desulfosarcina ovata subsp. ovata</name>
    <dbReference type="NCBI Taxonomy" id="2752305"/>
    <lineage>
        <taxon>Bacteria</taxon>
        <taxon>Pseudomonadati</taxon>
        <taxon>Thermodesulfobacteriota</taxon>
        <taxon>Desulfobacteria</taxon>
        <taxon>Desulfobacterales</taxon>
        <taxon>Desulfosarcinaceae</taxon>
        <taxon>Desulfosarcina</taxon>
    </lineage>
</organism>
<name>A0A5K8A352_9BACT</name>
<dbReference type="AlphaFoldDB" id="A0A5K8A352"/>
<dbReference type="Proteomes" id="UP000422108">
    <property type="component" value="Chromosome"/>
</dbReference>